<reference evidence="5" key="3">
    <citation type="journal article" date="2020" name="Plant Biotechnol. J.">
        <title>The pomegranate (Punica granatum L.) draft genome dissects genetic divergence between soft- and hard-seeded cultivars.</title>
        <authorList>
            <person name="Luo X."/>
            <person name="Li H."/>
            <person name="Wu Z."/>
            <person name="Yao W."/>
            <person name="Zhao P."/>
            <person name="Cao D."/>
            <person name="Yu H."/>
            <person name="Li K."/>
            <person name="Poudel K."/>
            <person name="Zhao D."/>
            <person name="Zhang F."/>
            <person name="Xia X."/>
            <person name="Chen L."/>
            <person name="Wang Q."/>
            <person name="Jing D."/>
            <person name="Cao S."/>
        </authorList>
    </citation>
    <scope>NUCLEOTIDE SEQUENCE [LARGE SCALE GENOMIC DNA]</scope>
</reference>
<proteinExistence type="predicted"/>
<reference evidence="4" key="1">
    <citation type="journal article" date="2017" name="Plant J.">
        <title>The pomegranate (Punica granatum L.) genome and the genomics of punicalagin biosynthesis.</title>
        <authorList>
            <person name="Qin G."/>
            <person name="Xu C."/>
            <person name="Ming R."/>
            <person name="Tang H."/>
            <person name="Guyot R."/>
            <person name="Kramer E.M."/>
            <person name="Hu Y."/>
            <person name="Yi X."/>
            <person name="Qi Y."/>
            <person name="Xu X."/>
            <person name="Gao Z."/>
            <person name="Pan H."/>
            <person name="Jian J."/>
            <person name="Tian Y."/>
            <person name="Yue Z."/>
            <person name="Xu Y."/>
        </authorList>
    </citation>
    <scope>NUCLEOTIDE SEQUENCE [LARGE SCALE GENOMIC DNA]</scope>
    <source>
        <strain evidence="4">cv. Dabenzi</strain>
    </source>
</reference>
<evidence type="ECO:0000313" key="5">
    <source>
        <dbReference type="Proteomes" id="UP000515151"/>
    </source>
</evidence>
<dbReference type="PANTHER" id="PTHR10696">
    <property type="entry name" value="GAMMA-BUTYROBETAINE HYDROXYLASE-RELATED"/>
    <property type="match status" value="1"/>
</dbReference>
<dbReference type="OrthoDB" id="408743at2759"/>
<reference evidence="6" key="4">
    <citation type="submission" date="2025-04" db="UniProtKB">
        <authorList>
            <consortium name="RefSeq"/>
        </authorList>
    </citation>
    <scope>IDENTIFICATION</scope>
    <source>
        <tissue evidence="6">Leaf</tissue>
    </source>
</reference>
<reference evidence="3" key="2">
    <citation type="submission" date="2017-06" db="EMBL/GenBank/DDBJ databases">
        <title>The pomegranate genome and the genomics of punicalagin biosynthesis.</title>
        <authorList>
            <person name="Xu C."/>
        </authorList>
    </citation>
    <scope>NUCLEOTIDE SEQUENCE [LARGE SCALE GENOMIC DNA]</scope>
    <source>
        <tissue evidence="3">Fresh leaf</tissue>
    </source>
</reference>
<dbReference type="Gene3D" id="3.60.130.10">
    <property type="entry name" value="Clavaminate synthase-like"/>
    <property type="match status" value="1"/>
</dbReference>
<evidence type="ECO:0000313" key="3">
    <source>
        <dbReference type="EMBL" id="OWM76515.1"/>
    </source>
</evidence>
<gene>
    <name evidence="6" type="primary">LOC116201880</name>
    <name evidence="3" type="ORF">CDL15_Pgr005479</name>
</gene>
<dbReference type="FunFam" id="3.60.130.10:FF:000006">
    <property type="entry name" value="Clavaminate synthase-like protein At3g21360"/>
    <property type="match status" value="1"/>
</dbReference>
<dbReference type="InterPro" id="IPR042098">
    <property type="entry name" value="TauD-like_sf"/>
</dbReference>
<protein>
    <submittedName>
        <fullName evidence="6">Clavaminate synthase-like protein At3g21360</fullName>
    </submittedName>
</protein>
<evidence type="ECO:0000256" key="1">
    <source>
        <dbReference type="ARBA" id="ARBA00023002"/>
    </source>
</evidence>
<dbReference type="GO" id="GO:0016491">
    <property type="term" value="F:oxidoreductase activity"/>
    <property type="evidence" value="ECO:0007669"/>
    <property type="project" value="UniProtKB-KW"/>
</dbReference>
<evidence type="ECO:0000313" key="6">
    <source>
        <dbReference type="RefSeq" id="XP_031389183.1"/>
    </source>
</evidence>
<organism evidence="3 4">
    <name type="scientific">Punica granatum</name>
    <name type="common">Pomegranate</name>
    <dbReference type="NCBI Taxonomy" id="22663"/>
    <lineage>
        <taxon>Eukaryota</taxon>
        <taxon>Viridiplantae</taxon>
        <taxon>Streptophyta</taxon>
        <taxon>Embryophyta</taxon>
        <taxon>Tracheophyta</taxon>
        <taxon>Spermatophyta</taxon>
        <taxon>Magnoliopsida</taxon>
        <taxon>eudicotyledons</taxon>
        <taxon>Gunneridae</taxon>
        <taxon>Pentapetalae</taxon>
        <taxon>rosids</taxon>
        <taxon>malvids</taxon>
        <taxon>Myrtales</taxon>
        <taxon>Lythraceae</taxon>
        <taxon>Punica</taxon>
    </lineage>
</organism>
<feature type="domain" description="TauD/TfdA-like" evidence="2">
    <location>
        <begin position="49"/>
        <end position="325"/>
    </location>
</feature>
<accession>A0A218WUR2</accession>
<name>A0A218WUR2_PUNGR</name>
<dbReference type="PANTHER" id="PTHR10696:SF21">
    <property type="entry name" value="TAUD_TFDA-LIKE DOMAIN-CONTAINING PROTEIN"/>
    <property type="match status" value="1"/>
</dbReference>
<keyword evidence="5" id="KW-1185">Reference proteome</keyword>
<keyword evidence="1" id="KW-0560">Oxidoreductase</keyword>
<dbReference type="Pfam" id="PF02668">
    <property type="entry name" value="TauD"/>
    <property type="match status" value="1"/>
</dbReference>
<dbReference type="AlphaFoldDB" id="A0A218WUR2"/>
<dbReference type="SUPFAM" id="SSF51197">
    <property type="entry name" value="Clavaminate synthase-like"/>
    <property type="match status" value="1"/>
</dbReference>
<evidence type="ECO:0000313" key="4">
    <source>
        <dbReference type="Proteomes" id="UP000197138"/>
    </source>
</evidence>
<sequence>MKPTATMAEFFAEVQIPHQKFYSSAPFPSVLAPVAAQRSSAALLARSVKSHRPYLESLLHKSGALLLRGFGVNTAEEFNDVVEAFGFEELPYVGGAAPRTNVVGRVFTANESPPDQKIPFHHEMAQVPEFPSKLFFFCEVEPESGGETPIVLSHIVYERMKEKYPDFVRRLEEHDLMYIRVLGEDDDPSSPIGRGWKSTFLTDDKSIAEKRAAHLGMKLEWTEDGVKTIMGPIPAIKFDGSRNRKIWFNSMVAAYTGWKDLRNDPEKAVTFGNGEPLPSDVIHDCLRILEEECVAIPWKKGDVLLIDNWAVLHSRRSFTPPRRVLASLCK</sequence>
<dbReference type="RefSeq" id="XP_031389183.1">
    <property type="nucleotide sequence ID" value="XM_031533323.1"/>
</dbReference>
<dbReference type="InterPro" id="IPR050411">
    <property type="entry name" value="AlphaKG_dependent_hydroxylases"/>
</dbReference>
<dbReference type="InterPro" id="IPR003819">
    <property type="entry name" value="TauD/TfdA-like"/>
</dbReference>
<dbReference type="Proteomes" id="UP000515151">
    <property type="component" value="Chromosome 3"/>
</dbReference>
<dbReference type="GeneID" id="116201880"/>
<dbReference type="EMBL" id="MTKT01003181">
    <property type="protein sequence ID" value="OWM76515.1"/>
    <property type="molecule type" value="Genomic_DNA"/>
</dbReference>
<evidence type="ECO:0000259" key="2">
    <source>
        <dbReference type="Pfam" id="PF02668"/>
    </source>
</evidence>
<dbReference type="Proteomes" id="UP000197138">
    <property type="component" value="Unassembled WGS sequence"/>
</dbReference>